<accession>A0A439D0T6</accession>
<keyword evidence="3" id="KW-1185">Reference proteome</keyword>
<feature type="region of interest" description="Disordered" evidence="1">
    <location>
        <begin position="1"/>
        <end position="56"/>
    </location>
</feature>
<evidence type="ECO:0000313" key="2">
    <source>
        <dbReference type="EMBL" id="RWA08008.1"/>
    </source>
</evidence>
<comment type="caution">
    <text evidence="2">The sequence shown here is derived from an EMBL/GenBank/DDBJ whole genome shotgun (WGS) entry which is preliminary data.</text>
</comment>
<dbReference type="AlphaFoldDB" id="A0A439D0T6"/>
<dbReference type="Proteomes" id="UP000286045">
    <property type="component" value="Unassembled WGS sequence"/>
</dbReference>
<dbReference type="EMBL" id="RYZI01000224">
    <property type="protein sequence ID" value="RWA08008.1"/>
    <property type="molecule type" value="Genomic_DNA"/>
</dbReference>
<gene>
    <name evidence="2" type="ORF">EKO27_g7111</name>
</gene>
<evidence type="ECO:0000313" key="3">
    <source>
        <dbReference type="Proteomes" id="UP000286045"/>
    </source>
</evidence>
<proteinExistence type="predicted"/>
<organism evidence="2 3">
    <name type="scientific">Xylaria grammica</name>
    <dbReference type="NCBI Taxonomy" id="363999"/>
    <lineage>
        <taxon>Eukaryota</taxon>
        <taxon>Fungi</taxon>
        <taxon>Dikarya</taxon>
        <taxon>Ascomycota</taxon>
        <taxon>Pezizomycotina</taxon>
        <taxon>Sordariomycetes</taxon>
        <taxon>Xylariomycetidae</taxon>
        <taxon>Xylariales</taxon>
        <taxon>Xylariaceae</taxon>
        <taxon>Xylaria</taxon>
    </lineage>
</organism>
<evidence type="ECO:0000256" key="1">
    <source>
        <dbReference type="SAM" id="MobiDB-lite"/>
    </source>
</evidence>
<protein>
    <submittedName>
        <fullName evidence="2">Uncharacterized protein</fullName>
    </submittedName>
</protein>
<sequence>MPLGRPRGHEMGALSQQGRSHGMADGRARQKNGSKSKDGIEYQAPGDEEDGDTGLPTSEHLLFVRVVQIATAMWLELHGAR</sequence>
<name>A0A439D0T6_9PEZI</name>
<reference evidence="2 3" key="1">
    <citation type="submission" date="2018-12" db="EMBL/GenBank/DDBJ databases">
        <title>Draft genome sequence of Xylaria grammica IHI A82.</title>
        <authorList>
            <person name="Buettner E."/>
            <person name="Kellner H."/>
        </authorList>
    </citation>
    <scope>NUCLEOTIDE SEQUENCE [LARGE SCALE GENOMIC DNA]</scope>
    <source>
        <strain evidence="2 3">IHI A82</strain>
    </source>
</reference>